<dbReference type="AlphaFoldDB" id="A0A4C1XTA4"/>
<dbReference type="EMBL" id="BGZK01000928">
    <property type="protein sequence ID" value="GBP65417.1"/>
    <property type="molecule type" value="Genomic_DNA"/>
</dbReference>
<evidence type="ECO:0000256" key="1">
    <source>
        <dbReference type="SAM" id="MobiDB-lite"/>
    </source>
</evidence>
<accession>A0A4C1XTA4</accession>
<feature type="compositionally biased region" description="Low complexity" evidence="1">
    <location>
        <begin position="87"/>
        <end position="97"/>
    </location>
</feature>
<proteinExistence type="predicted"/>
<comment type="caution">
    <text evidence="3">The sequence shown here is derived from an EMBL/GenBank/DDBJ whole genome shotgun (WGS) entry which is preliminary data.</text>
</comment>
<feature type="chain" id="PRO_5020024394" evidence="2">
    <location>
        <begin position="18"/>
        <end position="162"/>
    </location>
</feature>
<reference evidence="3 4" key="1">
    <citation type="journal article" date="2019" name="Commun. Biol.">
        <title>The bagworm genome reveals a unique fibroin gene that provides high tensile strength.</title>
        <authorList>
            <person name="Kono N."/>
            <person name="Nakamura H."/>
            <person name="Ohtoshi R."/>
            <person name="Tomita M."/>
            <person name="Numata K."/>
            <person name="Arakawa K."/>
        </authorList>
    </citation>
    <scope>NUCLEOTIDE SEQUENCE [LARGE SCALE GENOMIC DNA]</scope>
</reference>
<keyword evidence="2" id="KW-0732">Signal</keyword>
<feature type="compositionally biased region" description="Pro residues" evidence="1">
    <location>
        <begin position="76"/>
        <end position="86"/>
    </location>
</feature>
<gene>
    <name evidence="3" type="ORF">EVAR_103299_1</name>
</gene>
<feature type="region of interest" description="Disordered" evidence="1">
    <location>
        <begin position="76"/>
        <end position="141"/>
    </location>
</feature>
<protein>
    <submittedName>
        <fullName evidence="3">Uncharacterized protein</fullName>
    </submittedName>
</protein>
<sequence>MLLAVALVSSGSGGGSGGSVGVGGAAGGCRGASGASGGAVTVASGGGGGACAARMASAGAQYRGGAQQWAAAYAPPPCRYPPPQPQPYTAAPTPYTPHQLTRERKLKPKAATSRRPRSVAGSRAGRGERDRRGSDLIAPADRLRDPAVRDFHSGVLLRLTNP</sequence>
<dbReference type="Proteomes" id="UP000299102">
    <property type="component" value="Unassembled WGS sequence"/>
</dbReference>
<evidence type="ECO:0000313" key="4">
    <source>
        <dbReference type="Proteomes" id="UP000299102"/>
    </source>
</evidence>
<feature type="compositionally biased region" description="Basic and acidic residues" evidence="1">
    <location>
        <begin position="125"/>
        <end position="134"/>
    </location>
</feature>
<feature type="signal peptide" evidence="2">
    <location>
        <begin position="1"/>
        <end position="17"/>
    </location>
</feature>
<evidence type="ECO:0000313" key="3">
    <source>
        <dbReference type="EMBL" id="GBP65417.1"/>
    </source>
</evidence>
<evidence type="ECO:0000256" key="2">
    <source>
        <dbReference type="SAM" id="SignalP"/>
    </source>
</evidence>
<organism evidence="3 4">
    <name type="scientific">Eumeta variegata</name>
    <name type="common">Bagworm moth</name>
    <name type="synonym">Eumeta japonica</name>
    <dbReference type="NCBI Taxonomy" id="151549"/>
    <lineage>
        <taxon>Eukaryota</taxon>
        <taxon>Metazoa</taxon>
        <taxon>Ecdysozoa</taxon>
        <taxon>Arthropoda</taxon>
        <taxon>Hexapoda</taxon>
        <taxon>Insecta</taxon>
        <taxon>Pterygota</taxon>
        <taxon>Neoptera</taxon>
        <taxon>Endopterygota</taxon>
        <taxon>Lepidoptera</taxon>
        <taxon>Glossata</taxon>
        <taxon>Ditrysia</taxon>
        <taxon>Tineoidea</taxon>
        <taxon>Psychidae</taxon>
        <taxon>Oiketicinae</taxon>
        <taxon>Eumeta</taxon>
    </lineage>
</organism>
<name>A0A4C1XTA4_EUMVA</name>
<feature type="compositionally biased region" description="Basic residues" evidence="1">
    <location>
        <begin position="104"/>
        <end position="117"/>
    </location>
</feature>
<keyword evidence="4" id="KW-1185">Reference proteome</keyword>